<proteinExistence type="predicted"/>
<evidence type="ECO:0000313" key="2">
    <source>
        <dbReference type="Proteomes" id="UP000886520"/>
    </source>
</evidence>
<dbReference type="Proteomes" id="UP000886520">
    <property type="component" value="Chromosome 21"/>
</dbReference>
<feature type="non-terminal residue" evidence="1">
    <location>
        <position position="1"/>
    </location>
</feature>
<accession>A0A9D4U8Z6</accession>
<organism evidence="1 2">
    <name type="scientific">Adiantum capillus-veneris</name>
    <name type="common">Maidenhair fern</name>
    <dbReference type="NCBI Taxonomy" id="13818"/>
    <lineage>
        <taxon>Eukaryota</taxon>
        <taxon>Viridiplantae</taxon>
        <taxon>Streptophyta</taxon>
        <taxon>Embryophyta</taxon>
        <taxon>Tracheophyta</taxon>
        <taxon>Polypodiopsida</taxon>
        <taxon>Polypodiidae</taxon>
        <taxon>Polypodiales</taxon>
        <taxon>Pteridineae</taxon>
        <taxon>Pteridaceae</taxon>
        <taxon>Vittarioideae</taxon>
        <taxon>Adiantum</taxon>
    </lineage>
</organism>
<name>A0A9D4U8Z6_ADICA</name>
<dbReference type="EMBL" id="JABFUD020000021">
    <property type="protein sequence ID" value="KAI5063673.1"/>
    <property type="molecule type" value="Genomic_DNA"/>
</dbReference>
<reference evidence="1" key="1">
    <citation type="submission" date="2021-01" db="EMBL/GenBank/DDBJ databases">
        <title>Adiantum capillus-veneris genome.</title>
        <authorList>
            <person name="Fang Y."/>
            <person name="Liao Q."/>
        </authorList>
    </citation>
    <scope>NUCLEOTIDE SEQUENCE</scope>
    <source>
        <strain evidence="1">H3</strain>
        <tissue evidence="1">Leaf</tissue>
    </source>
</reference>
<dbReference type="AlphaFoldDB" id="A0A9D4U8Z6"/>
<gene>
    <name evidence="1" type="ORF">GOP47_0022220</name>
</gene>
<sequence length="132" mass="14987">GIAGYERPCRERERERERENCRLRETLHREREREREREMYASMLAADGYIRGKIAAMSVDRAASSSPLSSLPVNPIVEVLPASSSTPPPSARSKNAGFLQGAWHHVRRWFRGRAAARRISPSHHKNPLESDG</sequence>
<protein>
    <submittedName>
        <fullName evidence="1">Uncharacterized protein</fullName>
    </submittedName>
</protein>
<comment type="caution">
    <text evidence="1">The sequence shown here is derived from an EMBL/GenBank/DDBJ whole genome shotgun (WGS) entry which is preliminary data.</text>
</comment>
<evidence type="ECO:0000313" key="1">
    <source>
        <dbReference type="EMBL" id="KAI5063673.1"/>
    </source>
</evidence>
<keyword evidence="2" id="KW-1185">Reference proteome</keyword>